<feature type="region of interest" description="Disordered" evidence="1">
    <location>
        <begin position="68"/>
        <end position="108"/>
    </location>
</feature>
<feature type="compositionally biased region" description="Polar residues" evidence="1">
    <location>
        <begin position="97"/>
        <end position="108"/>
    </location>
</feature>
<comment type="caution">
    <text evidence="2">The sequence shown here is derived from an EMBL/GenBank/DDBJ whole genome shotgun (WGS) entry which is preliminary data.</text>
</comment>
<proteinExistence type="predicted"/>
<name>A0AAV7R7S7_PLEWA</name>
<dbReference type="EMBL" id="JANPWB010000009">
    <property type="protein sequence ID" value="KAJ1148844.1"/>
    <property type="molecule type" value="Genomic_DNA"/>
</dbReference>
<protein>
    <submittedName>
        <fullName evidence="2">Uncharacterized protein</fullName>
    </submittedName>
</protein>
<dbReference type="AlphaFoldDB" id="A0AAV7R7S7"/>
<keyword evidence="3" id="KW-1185">Reference proteome</keyword>
<dbReference type="Proteomes" id="UP001066276">
    <property type="component" value="Chromosome 5"/>
</dbReference>
<evidence type="ECO:0000313" key="3">
    <source>
        <dbReference type="Proteomes" id="UP001066276"/>
    </source>
</evidence>
<evidence type="ECO:0000313" key="2">
    <source>
        <dbReference type="EMBL" id="KAJ1148844.1"/>
    </source>
</evidence>
<evidence type="ECO:0000256" key="1">
    <source>
        <dbReference type="SAM" id="MobiDB-lite"/>
    </source>
</evidence>
<sequence>MGAERWVLRVEDCVGDPGGDAWAEWDAGEIRGLGPASASNKTCWTLRGSPGGHSAVCAALAWSRRVPRSPWGSPGSLAGDEALGSLERIKPARDWNTRTSPPHSGQEQ</sequence>
<accession>A0AAV7R7S7</accession>
<organism evidence="2 3">
    <name type="scientific">Pleurodeles waltl</name>
    <name type="common">Iberian ribbed newt</name>
    <dbReference type="NCBI Taxonomy" id="8319"/>
    <lineage>
        <taxon>Eukaryota</taxon>
        <taxon>Metazoa</taxon>
        <taxon>Chordata</taxon>
        <taxon>Craniata</taxon>
        <taxon>Vertebrata</taxon>
        <taxon>Euteleostomi</taxon>
        <taxon>Amphibia</taxon>
        <taxon>Batrachia</taxon>
        <taxon>Caudata</taxon>
        <taxon>Salamandroidea</taxon>
        <taxon>Salamandridae</taxon>
        <taxon>Pleurodelinae</taxon>
        <taxon>Pleurodeles</taxon>
    </lineage>
</organism>
<feature type="compositionally biased region" description="Basic and acidic residues" evidence="1">
    <location>
        <begin position="87"/>
        <end position="96"/>
    </location>
</feature>
<reference evidence="2" key="1">
    <citation type="journal article" date="2022" name="bioRxiv">
        <title>Sequencing and chromosome-scale assembly of the giantPleurodeles waltlgenome.</title>
        <authorList>
            <person name="Brown T."/>
            <person name="Elewa A."/>
            <person name="Iarovenko S."/>
            <person name="Subramanian E."/>
            <person name="Araus A.J."/>
            <person name="Petzold A."/>
            <person name="Susuki M."/>
            <person name="Suzuki K.-i.T."/>
            <person name="Hayashi T."/>
            <person name="Toyoda A."/>
            <person name="Oliveira C."/>
            <person name="Osipova E."/>
            <person name="Leigh N.D."/>
            <person name="Simon A."/>
            <person name="Yun M.H."/>
        </authorList>
    </citation>
    <scope>NUCLEOTIDE SEQUENCE</scope>
    <source>
        <strain evidence="2">20211129_DDA</strain>
        <tissue evidence="2">Liver</tissue>
    </source>
</reference>
<gene>
    <name evidence="2" type="ORF">NDU88_001668</name>
</gene>